<dbReference type="InterPro" id="IPR011340">
    <property type="entry name" value="Cys_dSase-rel"/>
</dbReference>
<dbReference type="Gene3D" id="3.40.640.10">
    <property type="entry name" value="Type I PLP-dependent aspartate aminotransferase-like (Major domain)"/>
    <property type="match status" value="1"/>
</dbReference>
<protein>
    <submittedName>
        <fullName evidence="1">Uncharacterized protein</fullName>
    </submittedName>
</protein>
<sequence length="398" mass="41796">MAYDVARVRGLHPSLGDGWVHFDAPAGMLIPDSVATTVSTAFRRSSPTTAGAHPSAQRSAAILEAARAAVADLFNVDPAGVVLGADRAILLSALAEASSSRAGLGYEVIVTRLDDEANIAPWLRAAHRYGAKVKWAEVDIETGELPTWQWESLIGKSTRLVAVASASGTLGTVTDLRAMTKLVHDVGGLVVVDHSAAAPYRLLDVKETDADVVAVNASAWGGPPIGAVVFRDPVLLNSFSSIATDPNAVGPARLELGTHQYGLLAGVVASIEYLAALDESARGTRRERLSLSMQSSAAYLNRIYDYLMVSLRSLPLVMVIGRPEVRIPVVSFALHDVPAERVVQRLADNGILAVCNASSRALDVLGVNDIGGAVTVGLAHYSTTAEVDQLVRALASLG</sequence>
<dbReference type="InterPro" id="IPR000192">
    <property type="entry name" value="Aminotrans_V_dom"/>
</dbReference>
<reference evidence="1 2" key="1">
    <citation type="journal article" date="2019" name="Emerg. Microbes Infect.">
        <title>Comprehensive subspecies identification of 175 nontuberculous mycobacteria species based on 7547 genomic profiles.</title>
        <authorList>
            <person name="Matsumoto Y."/>
            <person name="Kinjo T."/>
            <person name="Motooka D."/>
            <person name="Nabeya D."/>
            <person name="Jung N."/>
            <person name="Uechi K."/>
            <person name="Horii T."/>
            <person name="Iida T."/>
            <person name="Fujita J."/>
            <person name="Nakamura S."/>
        </authorList>
    </citation>
    <scope>NUCLEOTIDE SEQUENCE [LARGE SCALE GENOMIC DNA]</scope>
    <source>
        <strain evidence="1 2">JCM 14742</strain>
    </source>
</reference>
<dbReference type="InterPro" id="IPR015424">
    <property type="entry name" value="PyrdxlP-dep_Trfase"/>
</dbReference>
<dbReference type="PANTHER" id="PTHR43586">
    <property type="entry name" value="CYSTEINE DESULFURASE"/>
    <property type="match status" value="1"/>
</dbReference>
<dbReference type="RefSeq" id="WP_085270849.1">
    <property type="nucleotide sequence ID" value="NZ_AP022614.1"/>
</dbReference>
<name>A0A7I7Z0T6_9MYCO</name>
<keyword evidence="2" id="KW-1185">Reference proteome</keyword>
<organism evidence="1 2">
    <name type="scientific">Mycobacterium parmense</name>
    <dbReference type="NCBI Taxonomy" id="185642"/>
    <lineage>
        <taxon>Bacteria</taxon>
        <taxon>Bacillati</taxon>
        <taxon>Actinomycetota</taxon>
        <taxon>Actinomycetes</taxon>
        <taxon>Mycobacteriales</taxon>
        <taxon>Mycobacteriaceae</taxon>
        <taxon>Mycobacterium</taxon>
        <taxon>Mycobacterium simiae complex</taxon>
    </lineage>
</organism>
<evidence type="ECO:0000313" key="2">
    <source>
        <dbReference type="Proteomes" id="UP000467105"/>
    </source>
</evidence>
<dbReference type="SUPFAM" id="SSF53383">
    <property type="entry name" value="PLP-dependent transferases"/>
    <property type="match status" value="1"/>
</dbReference>
<dbReference type="OrthoDB" id="7592443at2"/>
<dbReference type="AlphaFoldDB" id="A0A7I7Z0T6"/>
<dbReference type="EMBL" id="AP022614">
    <property type="protein sequence ID" value="BBZ46844.1"/>
    <property type="molecule type" value="Genomic_DNA"/>
</dbReference>
<gene>
    <name evidence="1" type="ORF">MPRM_41250</name>
</gene>
<dbReference type="InterPro" id="IPR015422">
    <property type="entry name" value="PyrdxlP-dep_Trfase_small"/>
</dbReference>
<proteinExistence type="predicted"/>
<dbReference type="NCBIfam" id="TIGR01976">
    <property type="entry name" value="am_tr_V_VC1184"/>
    <property type="match status" value="1"/>
</dbReference>
<dbReference type="Pfam" id="PF00266">
    <property type="entry name" value="Aminotran_5"/>
    <property type="match status" value="1"/>
</dbReference>
<dbReference type="Gene3D" id="3.90.1150.10">
    <property type="entry name" value="Aspartate Aminotransferase, domain 1"/>
    <property type="match status" value="1"/>
</dbReference>
<accession>A0A7I7Z0T6</accession>
<dbReference type="InterPro" id="IPR015421">
    <property type="entry name" value="PyrdxlP-dep_Trfase_major"/>
</dbReference>
<dbReference type="PANTHER" id="PTHR43586:SF21">
    <property type="entry name" value="PYRIDOXAL PHOSPHATE (PLP)-DEPENDENT ASPARTATE AMINOTRANSFERASE SUPERFAMILY"/>
    <property type="match status" value="1"/>
</dbReference>
<evidence type="ECO:0000313" key="1">
    <source>
        <dbReference type="EMBL" id="BBZ46844.1"/>
    </source>
</evidence>
<dbReference type="Proteomes" id="UP000467105">
    <property type="component" value="Chromosome"/>
</dbReference>